<dbReference type="RefSeq" id="WP_013764314.1">
    <property type="nucleotide sequence ID" value="NC_015510.1"/>
</dbReference>
<keyword evidence="4" id="KW-1185">Reference proteome</keyword>
<evidence type="ECO:0000259" key="2">
    <source>
        <dbReference type="Pfam" id="PF05685"/>
    </source>
</evidence>
<evidence type="ECO:0000313" key="3">
    <source>
        <dbReference type="EMBL" id="AEE49761.1"/>
    </source>
</evidence>
<dbReference type="OrthoDB" id="952185at2"/>
<keyword evidence="1" id="KW-1133">Transmembrane helix</keyword>
<sequence>MSTTVALSEYEIERGKPMPDKNHAFIQENLLFLIKLMYREKYRVLPEVNLDLPVRERIPDLAIYPMMKFVPDENEIRMKQAPLCAIEILSAKQDLSELMTKRAEYFTGGVLSYWLVLPALYTIYVFSSPTEYQIFSGKDKLYDAKLDIELNLEEVFQ</sequence>
<dbReference type="Gene3D" id="3.90.1570.10">
    <property type="entry name" value="tt1808, chain A"/>
    <property type="match status" value="1"/>
</dbReference>
<keyword evidence="1" id="KW-0472">Membrane</keyword>
<dbReference type="Pfam" id="PF05685">
    <property type="entry name" value="Uma2"/>
    <property type="match status" value="1"/>
</dbReference>
<dbReference type="InterPro" id="IPR011335">
    <property type="entry name" value="Restrct_endonuc-II-like"/>
</dbReference>
<feature type="transmembrane region" description="Helical" evidence="1">
    <location>
        <begin position="105"/>
        <end position="126"/>
    </location>
</feature>
<accession>F4L581</accession>
<keyword evidence="1" id="KW-0812">Transmembrane</keyword>
<dbReference type="Proteomes" id="UP000008461">
    <property type="component" value="Chromosome"/>
</dbReference>
<name>F4L581_HALH1</name>
<dbReference type="EMBL" id="CP002691">
    <property type="protein sequence ID" value="AEE49761.1"/>
    <property type="molecule type" value="Genomic_DNA"/>
</dbReference>
<reference key="2">
    <citation type="submission" date="2011-04" db="EMBL/GenBank/DDBJ databases">
        <title>Complete sequence of chromosome of Haliscomenobacter hydrossis DSM 1100.</title>
        <authorList>
            <consortium name="US DOE Joint Genome Institute (JGI-PGF)"/>
            <person name="Lucas S."/>
            <person name="Han J."/>
            <person name="Lapidus A."/>
            <person name="Bruce D."/>
            <person name="Goodwin L."/>
            <person name="Pitluck S."/>
            <person name="Peters L."/>
            <person name="Kyrpides N."/>
            <person name="Mavromatis K."/>
            <person name="Ivanova N."/>
            <person name="Ovchinnikova G."/>
            <person name="Pagani I."/>
            <person name="Daligault H."/>
            <person name="Detter J.C."/>
            <person name="Han C."/>
            <person name="Land M."/>
            <person name="Hauser L."/>
            <person name="Markowitz V."/>
            <person name="Cheng J.-F."/>
            <person name="Hugenholtz P."/>
            <person name="Woyke T."/>
            <person name="Wu D."/>
            <person name="Verbarg S."/>
            <person name="Frueling A."/>
            <person name="Brambilla E."/>
            <person name="Klenk H.-P."/>
            <person name="Eisen J.A."/>
        </authorList>
    </citation>
    <scope>NUCLEOTIDE SEQUENCE</scope>
    <source>
        <strain>DSM 1100</strain>
    </source>
</reference>
<dbReference type="SUPFAM" id="SSF52980">
    <property type="entry name" value="Restriction endonuclease-like"/>
    <property type="match status" value="1"/>
</dbReference>
<protein>
    <recommendedName>
        <fullName evidence="2">Putative restriction endonuclease domain-containing protein</fullName>
    </recommendedName>
</protein>
<dbReference type="KEGG" id="hhy:Halhy_1876"/>
<organism evidence="3 4">
    <name type="scientific">Haliscomenobacter hydrossis (strain ATCC 27775 / DSM 1100 / LMG 10767 / O)</name>
    <dbReference type="NCBI Taxonomy" id="760192"/>
    <lineage>
        <taxon>Bacteria</taxon>
        <taxon>Pseudomonadati</taxon>
        <taxon>Bacteroidota</taxon>
        <taxon>Saprospiria</taxon>
        <taxon>Saprospirales</taxon>
        <taxon>Haliscomenobacteraceae</taxon>
        <taxon>Haliscomenobacter</taxon>
    </lineage>
</organism>
<reference evidence="3 4" key="1">
    <citation type="journal article" date="2011" name="Stand. Genomic Sci.">
        <title>Complete genome sequence of Haliscomenobacter hydrossis type strain (O).</title>
        <authorList>
            <consortium name="US DOE Joint Genome Institute (JGI-PGF)"/>
            <person name="Daligault H."/>
            <person name="Lapidus A."/>
            <person name="Zeytun A."/>
            <person name="Nolan M."/>
            <person name="Lucas S."/>
            <person name="Del Rio T.G."/>
            <person name="Tice H."/>
            <person name="Cheng J.F."/>
            <person name="Tapia R."/>
            <person name="Han C."/>
            <person name="Goodwin L."/>
            <person name="Pitluck S."/>
            <person name="Liolios K."/>
            <person name="Pagani I."/>
            <person name="Ivanova N."/>
            <person name="Huntemann M."/>
            <person name="Mavromatis K."/>
            <person name="Mikhailova N."/>
            <person name="Pati A."/>
            <person name="Chen A."/>
            <person name="Palaniappan K."/>
            <person name="Land M."/>
            <person name="Hauser L."/>
            <person name="Brambilla E.M."/>
            <person name="Rohde M."/>
            <person name="Verbarg S."/>
            <person name="Goker M."/>
            <person name="Bristow J."/>
            <person name="Eisen J.A."/>
            <person name="Markowitz V."/>
            <person name="Hugenholtz P."/>
            <person name="Kyrpides N.C."/>
            <person name="Klenk H.P."/>
            <person name="Woyke T."/>
        </authorList>
    </citation>
    <scope>NUCLEOTIDE SEQUENCE [LARGE SCALE GENOMIC DNA]</scope>
    <source>
        <strain evidence="4">ATCC 27775 / DSM 1100 / LMG 10767 / O</strain>
    </source>
</reference>
<dbReference type="eggNOG" id="COG4636">
    <property type="taxonomic scope" value="Bacteria"/>
</dbReference>
<dbReference type="InterPro" id="IPR008538">
    <property type="entry name" value="Uma2"/>
</dbReference>
<proteinExistence type="predicted"/>
<gene>
    <name evidence="3" type="ordered locus">Halhy_1876</name>
</gene>
<evidence type="ECO:0000256" key="1">
    <source>
        <dbReference type="SAM" id="Phobius"/>
    </source>
</evidence>
<dbReference type="HOGENOM" id="CLU_127156_0_0_10"/>
<dbReference type="InterPro" id="IPR012296">
    <property type="entry name" value="Nuclease_put_TT1808"/>
</dbReference>
<evidence type="ECO:0000313" key="4">
    <source>
        <dbReference type="Proteomes" id="UP000008461"/>
    </source>
</evidence>
<dbReference type="STRING" id="760192.Halhy_1876"/>
<feature type="domain" description="Putative restriction endonuclease" evidence="2">
    <location>
        <begin position="11"/>
        <end position="139"/>
    </location>
</feature>
<dbReference type="AlphaFoldDB" id="F4L581"/>
<dbReference type="CDD" id="cd06260">
    <property type="entry name" value="DUF820-like"/>
    <property type="match status" value="1"/>
</dbReference>